<feature type="compositionally biased region" description="Polar residues" evidence="1">
    <location>
        <begin position="1"/>
        <end position="12"/>
    </location>
</feature>
<reference evidence="4" key="1">
    <citation type="journal article" date="2013" name="J. Plant Res.">
        <title>Effect of fungi and light on seed germination of three Opuntia species from semiarid lands of central Mexico.</title>
        <authorList>
            <person name="Delgado-Sanchez P."/>
            <person name="Jimenez-Bremont J.F."/>
            <person name="Guerrero-Gonzalez Mde L."/>
            <person name="Flores J."/>
        </authorList>
    </citation>
    <scope>NUCLEOTIDE SEQUENCE</scope>
    <source>
        <tissue evidence="4">Cladode</tissue>
    </source>
</reference>
<name>A0A7C9DX36_OPUST</name>
<accession>A0A7C9DX36</accession>
<evidence type="ECO:0000256" key="2">
    <source>
        <dbReference type="SAM" id="Phobius"/>
    </source>
</evidence>
<dbReference type="EMBL" id="GISG01182212">
    <property type="protein sequence ID" value="MBA4654140.1"/>
    <property type="molecule type" value="Transcribed_RNA"/>
</dbReference>
<keyword evidence="2" id="KW-1133">Transmembrane helix</keyword>
<feature type="transmembrane region" description="Helical" evidence="2">
    <location>
        <begin position="90"/>
        <end position="108"/>
    </location>
</feature>
<sequence>MRGTSSSRSNEVNEGDGVCPRCHTQGARKVSNSSQNSGREYIKCLRCDKFLKWVNHENDMDSRIIMMLTEIKNELAELRMMVKLIEKGQSTMYMLLVGVIVVLGIVVIV</sequence>
<dbReference type="AlphaFoldDB" id="A0A7C9DX36"/>
<feature type="domain" description="GRF-like zinc ribbon" evidence="3">
    <location>
        <begin position="18"/>
        <end position="53"/>
    </location>
</feature>
<keyword evidence="2" id="KW-0812">Transmembrane</keyword>
<keyword evidence="2" id="KW-0472">Membrane</keyword>
<proteinExistence type="predicted"/>
<protein>
    <recommendedName>
        <fullName evidence="3">GRF-like zinc ribbon domain-containing protein</fullName>
    </recommendedName>
</protein>
<evidence type="ECO:0000259" key="3">
    <source>
        <dbReference type="Pfam" id="PF23549"/>
    </source>
</evidence>
<evidence type="ECO:0000256" key="1">
    <source>
        <dbReference type="SAM" id="MobiDB-lite"/>
    </source>
</evidence>
<evidence type="ECO:0000313" key="4">
    <source>
        <dbReference type="EMBL" id="MBA4654140.1"/>
    </source>
</evidence>
<dbReference type="InterPro" id="IPR056444">
    <property type="entry name" value="Zn_ribbon_GRF_2"/>
</dbReference>
<dbReference type="Pfam" id="PF23549">
    <property type="entry name" value="Zn_ribbon_GRF_2"/>
    <property type="match status" value="1"/>
</dbReference>
<organism evidence="4">
    <name type="scientific">Opuntia streptacantha</name>
    <name type="common">Prickly pear cactus</name>
    <name type="synonym">Opuntia cardona</name>
    <dbReference type="NCBI Taxonomy" id="393608"/>
    <lineage>
        <taxon>Eukaryota</taxon>
        <taxon>Viridiplantae</taxon>
        <taxon>Streptophyta</taxon>
        <taxon>Embryophyta</taxon>
        <taxon>Tracheophyta</taxon>
        <taxon>Spermatophyta</taxon>
        <taxon>Magnoliopsida</taxon>
        <taxon>eudicotyledons</taxon>
        <taxon>Gunneridae</taxon>
        <taxon>Pentapetalae</taxon>
        <taxon>Caryophyllales</taxon>
        <taxon>Cactineae</taxon>
        <taxon>Cactaceae</taxon>
        <taxon>Opuntioideae</taxon>
        <taxon>Opuntia</taxon>
    </lineage>
</organism>
<reference evidence="4" key="2">
    <citation type="submission" date="2020-07" db="EMBL/GenBank/DDBJ databases">
        <authorList>
            <person name="Vera ALvarez R."/>
            <person name="Arias-Moreno D.M."/>
            <person name="Jimenez-Jacinto V."/>
            <person name="Jimenez-Bremont J.F."/>
            <person name="Swaminathan K."/>
            <person name="Moose S.P."/>
            <person name="Guerrero-Gonzalez M.L."/>
            <person name="Marino-Ramirez L."/>
            <person name="Landsman D."/>
            <person name="Rodriguez-Kessler M."/>
            <person name="Delgado-Sanchez P."/>
        </authorList>
    </citation>
    <scope>NUCLEOTIDE SEQUENCE</scope>
    <source>
        <tissue evidence="4">Cladode</tissue>
    </source>
</reference>
<feature type="region of interest" description="Disordered" evidence="1">
    <location>
        <begin position="1"/>
        <end position="37"/>
    </location>
</feature>